<dbReference type="InterPro" id="IPR023614">
    <property type="entry name" value="Porin_dom_sf"/>
</dbReference>
<proteinExistence type="predicted"/>
<sequence>MANAQDEYTVRQSDRATSPRTFICSGTWPGSVRAAQTARTNRVHARHGLHLIETHALASMRQVKNAAVRYANGPFRAAAGYEQAANTAGTSILKIFNAGGSVGVGAARFYLAYHTEHQTDNSVKRDVYEASDSYSFSSADQLSLMYGYAHDQTGKGNNAQQVDLTYSYSLSKLTTLYGSTGFIQNRNRAQFTLNGTGYTGIAVAPGADTRGIIVGMLHRF</sequence>
<dbReference type="Proteomes" id="UP000198844">
    <property type="component" value="Unassembled WGS sequence"/>
</dbReference>
<reference evidence="2 3" key="1">
    <citation type="submission" date="2016-10" db="EMBL/GenBank/DDBJ databases">
        <authorList>
            <person name="de Groot N.N."/>
        </authorList>
    </citation>
    <scope>NUCLEOTIDE SEQUENCE [LARGE SCALE GENOMIC DNA]</scope>
    <source>
        <strain evidence="2 3">LMG 27731</strain>
    </source>
</reference>
<dbReference type="SUPFAM" id="SSF56935">
    <property type="entry name" value="Porins"/>
    <property type="match status" value="1"/>
</dbReference>
<dbReference type="AlphaFoldDB" id="A0A1I7E3D6"/>
<dbReference type="EMBL" id="FPBH01000013">
    <property type="protein sequence ID" value="SFU18343.1"/>
    <property type="molecule type" value="Genomic_DNA"/>
</dbReference>
<dbReference type="InterPro" id="IPR033900">
    <property type="entry name" value="Gram_neg_porin_domain"/>
</dbReference>
<gene>
    <name evidence="2" type="ORF">SAMN05192563_1013136</name>
</gene>
<dbReference type="GO" id="GO:0016020">
    <property type="term" value="C:membrane"/>
    <property type="evidence" value="ECO:0007669"/>
    <property type="project" value="InterPro"/>
</dbReference>
<evidence type="ECO:0000259" key="1">
    <source>
        <dbReference type="Pfam" id="PF13609"/>
    </source>
</evidence>
<organism evidence="2 3">
    <name type="scientific">Paraburkholderia aspalathi</name>
    <dbReference type="NCBI Taxonomy" id="1324617"/>
    <lineage>
        <taxon>Bacteria</taxon>
        <taxon>Pseudomonadati</taxon>
        <taxon>Pseudomonadota</taxon>
        <taxon>Betaproteobacteria</taxon>
        <taxon>Burkholderiales</taxon>
        <taxon>Burkholderiaceae</taxon>
        <taxon>Paraburkholderia</taxon>
    </lineage>
</organism>
<dbReference type="Gene3D" id="2.40.160.10">
    <property type="entry name" value="Porin"/>
    <property type="match status" value="1"/>
</dbReference>
<evidence type="ECO:0000313" key="3">
    <source>
        <dbReference type="Proteomes" id="UP000198844"/>
    </source>
</evidence>
<feature type="domain" description="Porin" evidence="1">
    <location>
        <begin position="63"/>
        <end position="187"/>
    </location>
</feature>
<dbReference type="Pfam" id="PF13609">
    <property type="entry name" value="Porin_4"/>
    <property type="match status" value="1"/>
</dbReference>
<dbReference type="CDD" id="cd00342">
    <property type="entry name" value="gram_neg_porins"/>
    <property type="match status" value="1"/>
</dbReference>
<accession>A0A1I7E3D6</accession>
<protein>
    <submittedName>
        <fullName evidence="2">Porin</fullName>
    </submittedName>
</protein>
<evidence type="ECO:0000313" key="2">
    <source>
        <dbReference type="EMBL" id="SFU18343.1"/>
    </source>
</evidence>
<name>A0A1I7E3D6_9BURK</name>
<dbReference type="GO" id="GO:0015288">
    <property type="term" value="F:porin activity"/>
    <property type="evidence" value="ECO:0007669"/>
    <property type="project" value="InterPro"/>
</dbReference>